<keyword evidence="6" id="KW-0234">DNA repair</keyword>
<keyword evidence="9" id="KW-1185">Reference proteome</keyword>
<dbReference type="GO" id="GO:0005634">
    <property type="term" value="C:nucleus"/>
    <property type="evidence" value="ECO:0000318"/>
    <property type="project" value="GO_Central"/>
</dbReference>
<dbReference type="OrthoDB" id="541883at2759"/>
<keyword evidence="3" id="KW-0227">DNA damage</keyword>
<evidence type="ECO:0000256" key="6">
    <source>
        <dbReference type="ARBA" id="ARBA00023204"/>
    </source>
</evidence>
<name>Q5KDK8_CRYD1</name>
<dbReference type="VEuPathDB" id="FungiDB:CNG03600"/>
<evidence type="ECO:0000256" key="4">
    <source>
        <dbReference type="ARBA" id="ARBA00022769"/>
    </source>
</evidence>
<evidence type="ECO:0000313" key="8">
    <source>
        <dbReference type="EMBL" id="AAW44755.2"/>
    </source>
</evidence>
<proteinExistence type="predicted"/>
<dbReference type="RefSeq" id="XP_024513250.1">
    <property type="nucleotide sequence ID" value="XM_024657581.1"/>
</dbReference>
<organism evidence="8 9">
    <name type="scientific">Cryptococcus deneoformans (strain JEC21 / ATCC MYA-565)</name>
    <name type="common">Cryptococcus neoformans var. neoformans serotype D</name>
    <dbReference type="NCBI Taxonomy" id="214684"/>
    <lineage>
        <taxon>Eukaryota</taxon>
        <taxon>Fungi</taxon>
        <taxon>Dikarya</taxon>
        <taxon>Basidiomycota</taxon>
        <taxon>Agaricomycotina</taxon>
        <taxon>Tremellomycetes</taxon>
        <taxon>Tremellales</taxon>
        <taxon>Cryptococcaceae</taxon>
        <taxon>Cryptococcus</taxon>
        <taxon>Cryptococcus neoformans species complex</taxon>
    </lineage>
</organism>
<dbReference type="GO" id="GO:0016787">
    <property type="term" value="F:hydrolase activity"/>
    <property type="evidence" value="ECO:0007669"/>
    <property type="project" value="UniProtKB-KW"/>
</dbReference>
<dbReference type="GO" id="GO:0005739">
    <property type="term" value="C:mitochondrion"/>
    <property type="evidence" value="ECO:0000318"/>
    <property type="project" value="GO_Central"/>
</dbReference>
<keyword evidence="2" id="KW-0255">Endonuclease</keyword>
<evidence type="ECO:0000256" key="7">
    <source>
        <dbReference type="SAM" id="MobiDB-lite"/>
    </source>
</evidence>
<dbReference type="NCBIfam" id="TIGR00629">
    <property type="entry name" value="uvde"/>
    <property type="match status" value="1"/>
</dbReference>
<feature type="compositionally biased region" description="Polar residues" evidence="7">
    <location>
        <begin position="193"/>
        <end position="205"/>
    </location>
</feature>
<sequence>MRFLSLFRPPPLSAITTEATLRRQYPSYLPKSIPTLSHIETSMPPRRSARKALQPSSTDMAPFATSPRSLEQSLAPSPPSKPPKATLLAVAMAMDEENLTPPSASDVEDDQVSKVVMNGAADRASIKRKRGSKMAVEEGGKVEIGEISSTKGRKRGRKSNAELAAAKEEAESEEELDFREDMAIPAKGKKNGQRITVESTATAKNGEQERTKKKAVKKSRIAKDEPQYDDEGNEIVKRKRKPREYPKKVYEIPDVERKTTTFRGRLGYACLNTVLRANKPESIFCSRTCRIASIEEEGIELPKGLGLMNVRDLKTLIQWNEDNKIRFMRMSSEMFPFASHAKYGYSLDFADAELKEAGDLAKKYRHRLTMHPGQFTQLGSPKKAVVDASIRELEYHCEIMDRMGLGPDGVMIIHMGGVYGDKESTLARFKENYTTLTSDQVKARLVLENDEICYNVDDLLPVCTELDIPIIFDYHHDALNPSAGPPAELIPKIAEVWNKKGIKMKQHLSEPRPGAESIMERRAHADRCQTLPAELPDDVDLMIEAKDKEQAVFELYRIYGLEDVIHDNLRPPDPNPSMQTKGRKSNLKKKTKETVDVDSQAEPVQLSDIEKEGDGGMGDEGIKKNGQVVEIDDVGIEVDVDETKKMPKEKGRVKKKAVAE</sequence>
<dbReference type="GO" id="GO:0009411">
    <property type="term" value="P:response to UV"/>
    <property type="evidence" value="ECO:0007669"/>
    <property type="project" value="InterPro"/>
</dbReference>
<evidence type="ECO:0008006" key="10">
    <source>
        <dbReference type="Google" id="ProtNLM"/>
    </source>
</evidence>
<evidence type="ECO:0000313" key="9">
    <source>
        <dbReference type="Proteomes" id="UP000002149"/>
    </source>
</evidence>
<feature type="region of interest" description="Disordered" evidence="7">
    <location>
        <begin position="32"/>
        <end position="84"/>
    </location>
</feature>
<dbReference type="KEGG" id="cne:CNG03600"/>
<dbReference type="GO" id="GO:0006289">
    <property type="term" value="P:nucleotide-excision repair"/>
    <property type="evidence" value="ECO:0007669"/>
    <property type="project" value="InterPro"/>
</dbReference>
<dbReference type="GO" id="GO:0004519">
    <property type="term" value="F:endonuclease activity"/>
    <property type="evidence" value="ECO:0007669"/>
    <property type="project" value="UniProtKB-KW"/>
</dbReference>
<dbReference type="PANTHER" id="PTHR31290:SF5">
    <property type="entry name" value="UV-DAMAGE ENDONUCLEASE"/>
    <property type="match status" value="1"/>
</dbReference>
<feature type="compositionally biased region" description="Basic residues" evidence="7">
    <location>
        <begin position="211"/>
        <end position="220"/>
    </location>
</feature>
<reference evidence="8 9" key="1">
    <citation type="journal article" date="2005" name="Science">
        <title>The genome of the basidiomycetous yeast and human pathogen Cryptococcus neoformans.</title>
        <authorList>
            <person name="Loftus B.J."/>
            <person name="Fung E."/>
            <person name="Roncaglia P."/>
            <person name="Rowley D."/>
            <person name="Amedeo P."/>
            <person name="Bruno D."/>
            <person name="Vamathevan J."/>
            <person name="Miranda M."/>
            <person name="Anderson I.J."/>
            <person name="Fraser J.A."/>
            <person name="Allen J.E."/>
            <person name="Bosdet I.E."/>
            <person name="Brent M.R."/>
            <person name="Chiu R."/>
            <person name="Doering T.L."/>
            <person name="Donlin M.J."/>
            <person name="D'Souza C.A."/>
            <person name="Fox D.S."/>
            <person name="Grinberg V."/>
            <person name="Fu J."/>
            <person name="Fukushima M."/>
            <person name="Haas B.J."/>
            <person name="Huang J.C."/>
            <person name="Janbon G."/>
            <person name="Jones S.J."/>
            <person name="Koo H.L."/>
            <person name="Krzywinski M.I."/>
            <person name="Kwon-Chung J.K."/>
            <person name="Lengeler K.B."/>
            <person name="Maiti R."/>
            <person name="Marra M.A."/>
            <person name="Marra R.E."/>
            <person name="Mathewson C.A."/>
            <person name="Mitchell T.G."/>
            <person name="Pertea M."/>
            <person name="Riggs F.R."/>
            <person name="Salzberg S.L."/>
            <person name="Schein J.E."/>
            <person name="Shvartsbeyn A."/>
            <person name="Shin H."/>
            <person name="Shumway M."/>
            <person name="Specht C.A."/>
            <person name="Suh B.B."/>
            <person name="Tenney A."/>
            <person name="Utterback T.R."/>
            <person name="Wickes B.L."/>
            <person name="Wortman J.R."/>
            <person name="Wye N.H."/>
            <person name="Kronstad J.W."/>
            <person name="Lodge J.K."/>
            <person name="Heitman J."/>
            <person name="Davis R.W."/>
            <person name="Fraser C.M."/>
            <person name="Hyman R.W."/>
        </authorList>
    </citation>
    <scope>NUCLEOTIDE SEQUENCE [LARGE SCALE GENOMIC DNA]</scope>
    <source>
        <strain evidence="9">JEC21 / ATCC MYA-565</strain>
    </source>
</reference>
<dbReference type="InParanoid" id="Q5KDK8"/>
<dbReference type="InterPro" id="IPR036237">
    <property type="entry name" value="Xyl_isomerase-like_sf"/>
</dbReference>
<dbReference type="FunCoup" id="Q5KDK8">
    <property type="interactions" value="339"/>
</dbReference>
<dbReference type="FunFam" id="3.20.20.150:FF:000012">
    <property type="entry name" value="Related to UV-endonuclease UVE-1"/>
    <property type="match status" value="1"/>
</dbReference>
<protein>
    <recommendedName>
        <fullName evidence="10">UV damage endonuclease UvdE</fullName>
    </recommendedName>
</protein>
<evidence type="ECO:0000256" key="1">
    <source>
        <dbReference type="ARBA" id="ARBA00022722"/>
    </source>
</evidence>
<evidence type="ECO:0000256" key="2">
    <source>
        <dbReference type="ARBA" id="ARBA00022759"/>
    </source>
</evidence>
<dbReference type="Pfam" id="PF03851">
    <property type="entry name" value="UvdE"/>
    <property type="match status" value="1"/>
</dbReference>
<dbReference type="InterPro" id="IPR004601">
    <property type="entry name" value="UvdE"/>
</dbReference>
<dbReference type="AlphaFoldDB" id="Q5KDK8"/>
<dbReference type="PANTHER" id="PTHR31290">
    <property type="entry name" value="UV-DAMAGE ENDONUCLEASE"/>
    <property type="match status" value="1"/>
</dbReference>
<dbReference type="STRING" id="214684.Q5KDK8"/>
<accession>Q5KDK8</accession>
<dbReference type="Gene3D" id="3.20.20.150">
    <property type="entry name" value="Divalent-metal-dependent TIM barrel enzymes"/>
    <property type="match status" value="1"/>
</dbReference>
<dbReference type="GeneID" id="3258909"/>
<dbReference type="eggNOG" id="ENOG502QTMI">
    <property type="taxonomic scope" value="Eukaryota"/>
</dbReference>
<feature type="compositionally biased region" description="Basic residues" evidence="7">
    <location>
        <begin position="581"/>
        <end position="591"/>
    </location>
</feature>
<keyword evidence="4" id="KW-0228">DNA excision</keyword>
<dbReference type="SUPFAM" id="SSF51658">
    <property type="entry name" value="Xylose isomerase-like"/>
    <property type="match status" value="1"/>
</dbReference>
<dbReference type="Proteomes" id="UP000002149">
    <property type="component" value="Chromosome 7"/>
</dbReference>
<dbReference type="PaxDb" id="214684-Q5KDK8"/>
<evidence type="ECO:0000256" key="3">
    <source>
        <dbReference type="ARBA" id="ARBA00022763"/>
    </source>
</evidence>
<dbReference type="GO" id="GO:0043504">
    <property type="term" value="P:mitochondrial DNA repair"/>
    <property type="evidence" value="ECO:0000318"/>
    <property type="project" value="GO_Central"/>
</dbReference>
<keyword evidence="5" id="KW-0378">Hydrolase</keyword>
<dbReference type="EMBL" id="AE017347">
    <property type="protein sequence ID" value="AAW44755.2"/>
    <property type="molecule type" value="Genomic_DNA"/>
</dbReference>
<keyword evidence="1" id="KW-0540">Nuclease</keyword>
<feature type="region of interest" description="Disordered" evidence="7">
    <location>
        <begin position="147"/>
        <end position="240"/>
    </location>
</feature>
<feature type="region of interest" description="Disordered" evidence="7">
    <location>
        <begin position="566"/>
        <end position="628"/>
    </location>
</feature>
<gene>
    <name evidence="8" type="ordered locus">CNG03600</name>
</gene>
<evidence type="ECO:0000256" key="5">
    <source>
        <dbReference type="ARBA" id="ARBA00022801"/>
    </source>
</evidence>
<dbReference type="HOGENOM" id="CLU_017168_2_0_1"/>